<organism evidence="2 3">
    <name type="scientific">Emiliania huxleyi (strain CCMP1516)</name>
    <dbReference type="NCBI Taxonomy" id="280463"/>
    <lineage>
        <taxon>Eukaryota</taxon>
        <taxon>Haptista</taxon>
        <taxon>Haptophyta</taxon>
        <taxon>Prymnesiophyceae</taxon>
        <taxon>Isochrysidales</taxon>
        <taxon>Noelaerhabdaceae</taxon>
        <taxon>Emiliania</taxon>
    </lineage>
</organism>
<dbReference type="InterPro" id="IPR051966">
    <property type="entry name" value="RPAP3"/>
</dbReference>
<name>A0A0D3K6Z1_EMIH1</name>
<reference evidence="3" key="1">
    <citation type="journal article" date="2013" name="Nature">
        <title>Pan genome of the phytoplankton Emiliania underpins its global distribution.</title>
        <authorList>
            <person name="Read B.A."/>
            <person name="Kegel J."/>
            <person name="Klute M.J."/>
            <person name="Kuo A."/>
            <person name="Lefebvre S.C."/>
            <person name="Maumus F."/>
            <person name="Mayer C."/>
            <person name="Miller J."/>
            <person name="Monier A."/>
            <person name="Salamov A."/>
            <person name="Young J."/>
            <person name="Aguilar M."/>
            <person name="Claverie J.M."/>
            <person name="Frickenhaus S."/>
            <person name="Gonzalez K."/>
            <person name="Herman E.K."/>
            <person name="Lin Y.C."/>
            <person name="Napier J."/>
            <person name="Ogata H."/>
            <person name="Sarno A.F."/>
            <person name="Shmutz J."/>
            <person name="Schroeder D."/>
            <person name="de Vargas C."/>
            <person name="Verret F."/>
            <person name="von Dassow P."/>
            <person name="Valentin K."/>
            <person name="Van de Peer Y."/>
            <person name="Wheeler G."/>
            <person name="Dacks J.B."/>
            <person name="Delwiche C.F."/>
            <person name="Dyhrman S.T."/>
            <person name="Glockner G."/>
            <person name="John U."/>
            <person name="Richards T."/>
            <person name="Worden A.Z."/>
            <person name="Zhang X."/>
            <person name="Grigoriev I.V."/>
            <person name="Allen A.E."/>
            <person name="Bidle K."/>
            <person name="Borodovsky M."/>
            <person name="Bowler C."/>
            <person name="Brownlee C."/>
            <person name="Cock J.M."/>
            <person name="Elias M."/>
            <person name="Gladyshev V.N."/>
            <person name="Groth M."/>
            <person name="Guda C."/>
            <person name="Hadaegh A."/>
            <person name="Iglesias-Rodriguez M.D."/>
            <person name="Jenkins J."/>
            <person name="Jones B.M."/>
            <person name="Lawson T."/>
            <person name="Leese F."/>
            <person name="Lindquist E."/>
            <person name="Lobanov A."/>
            <person name="Lomsadze A."/>
            <person name="Malik S.B."/>
            <person name="Marsh M.E."/>
            <person name="Mackinder L."/>
            <person name="Mock T."/>
            <person name="Mueller-Roeber B."/>
            <person name="Pagarete A."/>
            <person name="Parker M."/>
            <person name="Probert I."/>
            <person name="Quesneville H."/>
            <person name="Raines C."/>
            <person name="Rensing S.A."/>
            <person name="Riano-Pachon D.M."/>
            <person name="Richier S."/>
            <person name="Rokitta S."/>
            <person name="Shiraiwa Y."/>
            <person name="Soanes D.M."/>
            <person name="van der Giezen M."/>
            <person name="Wahlund T.M."/>
            <person name="Williams B."/>
            <person name="Wilson W."/>
            <person name="Wolfe G."/>
            <person name="Wurch L.L."/>
        </authorList>
    </citation>
    <scope>NUCLEOTIDE SEQUENCE</scope>
</reference>
<keyword evidence="1" id="KW-0802">TPR repeat</keyword>
<dbReference type="PROSITE" id="PS50293">
    <property type="entry name" value="TPR_REGION"/>
    <property type="match status" value="1"/>
</dbReference>
<evidence type="ECO:0000313" key="2">
    <source>
        <dbReference type="EnsemblProtists" id="EOD31526"/>
    </source>
</evidence>
<dbReference type="PaxDb" id="2903-EOD31526"/>
<proteinExistence type="predicted"/>
<evidence type="ECO:0000256" key="1">
    <source>
        <dbReference type="ARBA" id="ARBA00022803"/>
    </source>
</evidence>
<protein>
    <submittedName>
        <fullName evidence="2">Uncharacterized protein</fullName>
    </submittedName>
</protein>
<reference evidence="2" key="2">
    <citation type="submission" date="2024-10" db="UniProtKB">
        <authorList>
            <consortium name="EnsemblProtists"/>
        </authorList>
    </citation>
    <scope>IDENTIFICATION</scope>
</reference>
<dbReference type="HOGENOM" id="CLU_141867_3_1_1"/>
<dbReference type="Proteomes" id="UP000013827">
    <property type="component" value="Unassembled WGS sequence"/>
</dbReference>
<evidence type="ECO:0000313" key="3">
    <source>
        <dbReference type="Proteomes" id="UP000013827"/>
    </source>
</evidence>
<dbReference type="PANTHER" id="PTHR46423:SF1">
    <property type="entry name" value="RNA POLYMERASE II-ASSOCIATED PROTEIN 3"/>
    <property type="match status" value="1"/>
</dbReference>
<dbReference type="SUPFAM" id="SSF48452">
    <property type="entry name" value="TPR-like"/>
    <property type="match status" value="1"/>
</dbReference>
<dbReference type="eggNOG" id="KOG0376">
    <property type="taxonomic scope" value="Eukaryota"/>
</dbReference>
<sequence>RERGNAAFKASQYGEALSAYSRAVDHFRGDKAIFANRALVHLKLRNFASAIEDTSRAIDIATYLDEDVLKAYVRRATAHAALGQFDEAEADLEQAREMAP</sequence>
<dbReference type="GeneID" id="17276799"/>
<dbReference type="EnsemblProtists" id="EOD31526">
    <property type="protein sequence ID" value="EOD31526"/>
    <property type="gene ID" value="EMIHUDRAFT_59711"/>
</dbReference>
<keyword evidence="3" id="KW-1185">Reference proteome</keyword>
<accession>A0A0D3K6Z1</accession>
<dbReference type="Pfam" id="PF13424">
    <property type="entry name" value="TPR_12"/>
    <property type="match status" value="1"/>
</dbReference>
<dbReference type="SMART" id="SM00028">
    <property type="entry name" value="TPR"/>
    <property type="match status" value="3"/>
</dbReference>
<dbReference type="Gene3D" id="1.25.40.10">
    <property type="entry name" value="Tetratricopeptide repeat domain"/>
    <property type="match status" value="1"/>
</dbReference>
<dbReference type="InterPro" id="IPR019734">
    <property type="entry name" value="TPR_rpt"/>
</dbReference>
<dbReference type="GO" id="GO:0101031">
    <property type="term" value="C:protein folding chaperone complex"/>
    <property type="evidence" value="ECO:0007669"/>
    <property type="project" value="TreeGrafter"/>
</dbReference>
<dbReference type="InterPro" id="IPR011990">
    <property type="entry name" value="TPR-like_helical_dom_sf"/>
</dbReference>
<dbReference type="RefSeq" id="XP_005783955.1">
    <property type="nucleotide sequence ID" value="XM_005783898.1"/>
</dbReference>
<dbReference type="STRING" id="2903.R1F845"/>
<dbReference type="KEGG" id="ehx:EMIHUDRAFT_59711"/>
<dbReference type="PANTHER" id="PTHR46423">
    <property type="entry name" value="RNA POLYMERASE II-ASSOCIATED PROTEIN 3"/>
    <property type="match status" value="1"/>
</dbReference>
<dbReference type="AlphaFoldDB" id="A0A0D3K6Z1"/>